<dbReference type="OrthoDB" id="5957313at2"/>
<dbReference type="RefSeq" id="WP_087148420.1">
    <property type="nucleotide sequence ID" value="NZ_FUKJ01000443.1"/>
</dbReference>
<dbReference type="Pfam" id="PF20159">
    <property type="entry name" value="YidB"/>
    <property type="match status" value="1"/>
</dbReference>
<proteinExistence type="predicted"/>
<dbReference type="InterPro" id="IPR027405">
    <property type="entry name" value="YidB-like"/>
</dbReference>
<gene>
    <name evidence="1" type="ORF">CRENPOLYSF2_770006</name>
</gene>
<evidence type="ECO:0008006" key="3">
    <source>
        <dbReference type="Google" id="ProtNLM"/>
    </source>
</evidence>
<dbReference type="Gene3D" id="1.10.10.690">
    <property type="entry name" value="YidB-like"/>
    <property type="match status" value="1"/>
</dbReference>
<keyword evidence="2" id="KW-1185">Reference proteome</keyword>
<accession>A0A1R4HI16</accession>
<organism evidence="1 2">
    <name type="scientific">Crenothrix polyspora</name>
    <dbReference type="NCBI Taxonomy" id="360316"/>
    <lineage>
        <taxon>Bacteria</taxon>
        <taxon>Pseudomonadati</taxon>
        <taxon>Pseudomonadota</taxon>
        <taxon>Gammaproteobacteria</taxon>
        <taxon>Methylococcales</taxon>
        <taxon>Crenotrichaceae</taxon>
        <taxon>Crenothrix</taxon>
    </lineage>
</organism>
<evidence type="ECO:0000313" key="2">
    <source>
        <dbReference type="Proteomes" id="UP000195442"/>
    </source>
</evidence>
<reference evidence="2" key="1">
    <citation type="submission" date="2017-02" db="EMBL/GenBank/DDBJ databases">
        <authorList>
            <person name="Daims H."/>
        </authorList>
    </citation>
    <scope>NUCLEOTIDE SEQUENCE [LARGE SCALE GENOMIC DNA]</scope>
</reference>
<dbReference type="InterPro" id="IPR045372">
    <property type="entry name" value="YidB"/>
</dbReference>
<evidence type="ECO:0000313" key="1">
    <source>
        <dbReference type="EMBL" id="SJM95863.1"/>
    </source>
</evidence>
<dbReference type="EMBL" id="FUKJ01000443">
    <property type="protein sequence ID" value="SJM95863.1"/>
    <property type="molecule type" value="Genomic_DNA"/>
</dbReference>
<name>A0A1R4HI16_9GAMM</name>
<dbReference type="Proteomes" id="UP000195442">
    <property type="component" value="Unassembled WGS sequence"/>
</dbReference>
<protein>
    <recommendedName>
        <fullName evidence="3">DUF937 domain-containing protein</fullName>
    </recommendedName>
</protein>
<dbReference type="SUPFAM" id="SSF140804">
    <property type="entry name" value="YidB-like"/>
    <property type="match status" value="1"/>
</dbReference>
<dbReference type="AlphaFoldDB" id="A0A1R4HI16"/>
<sequence length="142" mass="14090">MGLLDSIVDVMNTQAGGTAGTQGNLLTSVIGMLNNPEIGGLSGLVQKLSAGGLSEHVASWIGTGANLPVSADQLQAVLGSSFVQDIASKLGINVADVSGGLASLLPTVIDKLTPDGQLPDNANSLLEQGLAGLIGMLGNQTA</sequence>